<dbReference type="EMBL" id="JACASE010000004">
    <property type="protein sequence ID" value="KAF6474887.1"/>
    <property type="molecule type" value="Genomic_DNA"/>
</dbReference>
<protein>
    <submittedName>
        <fullName evidence="2">Uncharacterized protein</fullName>
    </submittedName>
</protein>
<reference evidence="2 3" key="1">
    <citation type="journal article" date="2020" name="Nature">
        <title>Six reference-quality genomes reveal evolution of bat adaptations.</title>
        <authorList>
            <person name="Jebb D."/>
            <person name="Huang Z."/>
            <person name="Pippel M."/>
            <person name="Hughes G.M."/>
            <person name="Lavrichenko K."/>
            <person name="Devanna P."/>
            <person name="Winkler S."/>
            <person name="Jermiin L.S."/>
            <person name="Skirmuntt E.C."/>
            <person name="Katzourakis A."/>
            <person name="Burkitt-Gray L."/>
            <person name="Ray D.A."/>
            <person name="Sullivan K.A.M."/>
            <person name="Roscito J.G."/>
            <person name="Kirilenko B.M."/>
            <person name="Davalos L.M."/>
            <person name="Corthals A.P."/>
            <person name="Power M.L."/>
            <person name="Jones G."/>
            <person name="Ransome R.D."/>
            <person name="Dechmann D.K.N."/>
            <person name="Locatelli A.G."/>
            <person name="Puechmaille S.J."/>
            <person name="Fedrigo O."/>
            <person name="Jarvis E.D."/>
            <person name="Hiller M."/>
            <person name="Vernes S.C."/>
            <person name="Myers E.W."/>
            <person name="Teeling E.C."/>
        </authorList>
    </citation>
    <scope>NUCLEOTIDE SEQUENCE [LARGE SCALE GENOMIC DNA]</scope>
    <source>
        <strain evidence="2">MRouAeg1</strain>
        <tissue evidence="2">Muscle</tissue>
    </source>
</reference>
<accession>A0A7J8HRC6</accession>
<feature type="region of interest" description="Disordered" evidence="1">
    <location>
        <begin position="156"/>
        <end position="188"/>
    </location>
</feature>
<evidence type="ECO:0000313" key="3">
    <source>
        <dbReference type="Proteomes" id="UP000593571"/>
    </source>
</evidence>
<name>A0A7J8HRC6_ROUAE</name>
<evidence type="ECO:0000256" key="1">
    <source>
        <dbReference type="SAM" id="MobiDB-lite"/>
    </source>
</evidence>
<dbReference type="AlphaFoldDB" id="A0A7J8HRC6"/>
<proteinExistence type="predicted"/>
<gene>
    <name evidence="2" type="ORF">HJG63_011018</name>
</gene>
<dbReference type="Proteomes" id="UP000593571">
    <property type="component" value="Unassembled WGS sequence"/>
</dbReference>
<comment type="caution">
    <text evidence="2">The sequence shown here is derived from an EMBL/GenBank/DDBJ whole genome shotgun (WGS) entry which is preliminary data.</text>
</comment>
<sequence>MYLPTLCSFPSDLDLRGRVPKTDPRNPLPESPIWTITEIGCWVLVGFLKPGASRALTPHPRPLSSWANAFPLCSAQHCVPPSPPTKPPHCTAVPVDPFPSRMPVDGAGHQGPRWNGRVRGASWDGRGWGQIPVLEGCRGRGQEQVIRNGDFRCRKKENRQGRREGDKEVQIQQGGGGPEVEKESMIVNRGDCDGRRTWDVGWGVGLKRRKKE</sequence>
<organism evidence="2 3">
    <name type="scientific">Rousettus aegyptiacus</name>
    <name type="common">Egyptian fruit bat</name>
    <name type="synonym">Pteropus aegyptiacus</name>
    <dbReference type="NCBI Taxonomy" id="9407"/>
    <lineage>
        <taxon>Eukaryota</taxon>
        <taxon>Metazoa</taxon>
        <taxon>Chordata</taxon>
        <taxon>Craniata</taxon>
        <taxon>Vertebrata</taxon>
        <taxon>Euteleostomi</taxon>
        <taxon>Mammalia</taxon>
        <taxon>Eutheria</taxon>
        <taxon>Laurasiatheria</taxon>
        <taxon>Chiroptera</taxon>
        <taxon>Yinpterochiroptera</taxon>
        <taxon>Pteropodoidea</taxon>
        <taxon>Pteropodidae</taxon>
        <taxon>Rousettinae</taxon>
        <taxon>Rousettus</taxon>
    </lineage>
</organism>
<evidence type="ECO:0000313" key="2">
    <source>
        <dbReference type="EMBL" id="KAF6474887.1"/>
    </source>
</evidence>
<keyword evidence="3" id="KW-1185">Reference proteome</keyword>
<feature type="compositionally biased region" description="Basic and acidic residues" evidence="1">
    <location>
        <begin position="179"/>
        <end position="188"/>
    </location>
</feature>
<feature type="compositionally biased region" description="Basic and acidic residues" evidence="1">
    <location>
        <begin position="158"/>
        <end position="169"/>
    </location>
</feature>